<evidence type="ECO:0000313" key="2">
    <source>
        <dbReference type="EMBL" id="GAA1527337.1"/>
    </source>
</evidence>
<protein>
    <recommendedName>
        <fullName evidence="4">Winged helix-turn helix protein</fullName>
    </recommendedName>
</protein>
<evidence type="ECO:0000313" key="3">
    <source>
        <dbReference type="Proteomes" id="UP001500363"/>
    </source>
</evidence>
<keyword evidence="3" id="KW-1185">Reference proteome</keyword>
<feature type="compositionally biased region" description="Low complexity" evidence="1">
    <location>
        <begin position="82"/>
        <end position="98"/>
    </location>
</feature>
<comment type="caution">
    <text evidence="2">The sequence shown here is derived from an EMBL/GenBank/DDBJ whole genome shotgun (WGS) entry which is preliminary data.</text>
</comment>
<proteinExistence type="predicted"/>
<organism evidence="2 3">
    <name type="scientific">Kribbella lupini</name>
    <dbReference type="NCBI Taxonomy" id="291602"/>
    <lineage>
        <taxon>Bacteria</taxon>
        <taxon>Bacillati</taxon>
        <taxon>Actinomycetota</taxon>
        <taxon>Actinomycetes</taxon>
        <taxon>Propionibacteriales</taxon>
        <taxon>Kribbellaceae</taxon>
        <taxon>Kribbella</taxon>
    </lineage>
</organism>
<evidence type="ECO:0008006" key="4">
    <source>
        <dbReference type="Google" id="ProtNLM"/>
    </source>
</evidence>
<dbReference type="EMBL" id="BAAANC010000002">
    <property type="protein sequence ID" value="GAA1527337.1"/>
    <property type="molecule type" value="Genomic_DNA"/>
</dbReference>
<name>A0ABN2ATZ3_9ACTN</name>
<gene>
    <name evidence="2" type="ORF">GCM10009741_31320</name>
</gene>
<reference evidence="2 3" key="1">
    <citation type="journal article" date="2019" name="Int. J. Syst. Evol. Microbiol.">
        <title>The Global Catalogue of Microorganisms (GCM) 10K type strain sequencing project: providing services to taxonomists for standard genome sequencing and annotation.</title>
        <authorList>
            <consortium name="The Broad Institute Genomics Platform"/>
            <consortium name="The Broad Institute Genome Sequencing Center for Infectious Disease"/>
            <person name="Wu L."/>
            <person name="Ma J."/>
        </authorList>
    </citation>
    <scope>NUCLEOTIDE SEQUENCE [LARGE SCALE GENOMIC DNA]</scope>
    <source>
        <strain evidence="2 3">JCM 14303</strain>
    </source>
</reference>
<evidence type="ECO:0000256" key="1">
    <source>
        <dbReference type="SAM" id="MobiDB-lite"/>
    </source>
</evidence>
<dbReference type="Proteomes" id="UP001500363">
    <property type="component" value="Unassembled WGS sequence"/>
</dbReference>
<sequence length="111" mass="11555">MGWCGGESATAVELVRATGLGGDARQDRAGARTRRKMLWSWCARLVRVGAPGGPIGRQTVWGLVGRAGADCRRVERVGGERAGAPGAGPATPGGLALGRKYPQSWLDELGE</sequence>
<accession>A0ABN2ATZ3</accession>
<feature type="region of interest" description="Disordered" evidence="1">
    <location>
        <begin position="77"/>
        <end position="98"/>
    </location>
</feature>